<evidence type="ECO:0000256" key="5">
    <source>
        <dbReference type="ARBA" id="ARBA00022777"/>
    </source>
</evidence>
<dbReference type="Pfam" id="PF02518">
    <property type="entry name" value="HATPase_c"/>
    <property type="match status" value="1"/>
</dbReference>
<keyword evidence="3" id="KW-0597">Phosphoprotein</keyword>
<dbReference type="InterPro" id="IPR005467">
    <property type="entry name" value="His_kinase_dom"/>
</dbReference>
<feature type="compositionally biased region" description="Basic and acidic residues" evidence="7">
    <location>
        <begin position="334"/>
        <end position="354"/>
    </location>
</feature>
<evidence type="ECO:0000256" key="1">
    <source>
        <dbReference type="ARBA" id="ARBA00000085"/>
    </source>
</evidence>
<name>A0A5M6HTL7_9HYPH</name>
<dbReference type="NCBIfam" id="TIGR00229">
    <property type="entry name" value="sensory_box"/>
    <property type="match status" value="1"/>
</dbReference>
<dbReference type="SUPFAM" id="SSF55874">
    <property type="entry name" value="ATPase domain of HSP90 chaperone/DNA topoisomerase II/histidine kinase"/>
    <property type="match status" value="1"/>
</dbReference>
<dbReference type="PROSITE" id="PS50109">
    <property type="entry name" value="HIS_KIN"/>
    <property type="match status" value="1"/>
</dbReference>
<feature type="compositionally biased region" description="Low complexity" evidence="7">
    <location>
        <begin position="377"/>
        <end position="390"/>
    </location>
</feature>
<dbReference type="FunFam" id="1.10.287.130:FF:000001">
    <property type="entry name" value="Two-component sensor histidine kinase"/>
    <property type="match status" value="1"/>
</dbReference>
<keyword evidence="5" id="KW-0418">Kinase</keyword>
<dbReference type="InterPro" id="IPR003661">
    <property type="entry name" value="HisK_dim/P_dom"/>
</dbReference>
<sequence>MRPAARPLAGGQLVLQVLTLGGAPMLFGRFVAAPEAAAPAPQPVPPAEPAPQADLFAEPTAEPTAEPVPIEAPAAAEPAGPETAEERAPIDAVANEASEARETSAPATEPAATPPAEAPSAEAPAAPASGGGRRLPLRFVWQTDAAGLLVQVSGELAEAVGQRAADIIGENLVDLAERLGFDPDGRIARALAKRDTWSGVNVAWPTDFDDVAMVDLAGLPVFDRARTFQGYRGFGVCRALRPAPAAPPPADSKAEAAPPAAPAPPVEPAAKPGAGAKVVPLRAEPPEARKPALSPGERSAFNEIGRMLGAVPRAGEGGTGRIGAVLPETPRPAPEARKPDEPKEPKLADSKVEAPEAEAPETGVPEIDVPETEVSETEASGAAARAAGEPASEERGDEGGPQVPPEEPPQAAAQDLHEQDLREQDLHEQEPQEQDPHEAPAEPAPLAEPVPALQPEPEARPELVARMVASGERAVLERIPLGVLVYRADRVLFANPALLDWTGRRTAEEIERAGGIAALFGGEDLAGADSGGKALTIRGGSDALVPVEARLFSAPWHGDSAMVLVLRRIDNQADERIRMLEGALRTAEASARELHAILNTATDGVVLTDRDGRILGTNGAAEALFGYDGHELAGRSFGLLFAPESQRAAFDYIDGLLRGGVASVLNDGREVMGRVREGGLIPLFMTMGRINEDGTKFCAVFRDITQWKRAEDELVAARRAAERASSHKSDFLAKISHEIRTPLNAIIGFSEVMMEERFGPIGNPRYKEYLKDIHTSGEHVVSLVNDLLDLSKIEAGKLDLEFVSVDLNDVLAQCMALMQPQANRERIIIRTSLAPHLPPVVADARAMRQIVLNLLSNSIRFTQPGGQVILSTALSETGEVVVRVRDTGVGMNEADIAAALEPFRQINTSGRAGTRGDGTGLGLPLTKALVEANRATFGIRSGVNAGTMVEITFPPTRVLAE</sequence>
<dbReference type="InterPro" id="IPR036097">
    <property type="entry name" value="HisK_dim/P_sf"/>
</dbReference>
<feature type="region of interest" description="Disordered" evidence="7">
    <location>
        <begin position="310"/>
        <end position="453"/>
    </location>
</feature>
<dbReference type="Pfam" id="PF00512">
    <property type="entry name" value="HisKA"/>
    <property type="match status" value="1"/>
</dbReference>
<dbReference type="PROSITE" id="PS50112">
    <property type="entry name" value="PAS"/>
    <property type="match status" value="1"/>
</dbReference>
<dbReference type="CDD" id="cd00082">
    <property type="entry name" value="HisKA"/>
    <property type="match status" value="1"/>
</dbReference>
<dbReference type="SMART" id="SM00388">
    <property type="entry name" value="HisKA"/>
    <property type="match status" value="1"/>
</dbReference>
<dbReference type="Gene3D" id="1.10.287.130">
    <property type="match status" value="1"/>
</dbReference>
<keyword evidence="11" id="KW-1185">Reference proteome</keyword>
<evidence type="ECO:0000259" key="9">
    <source>
        <dbReference type="PROSITE" id="PS50112"/>
    </source>
</evidence>
<dbReference type="InterPro" id="IPR000014">
    <property type="entry name" value="PAS"/>
</dbReference>
<dbReference type="Proteomes" id="UP000323886">
    <property type="component" value="Unassembled WGS sequence"/>
</dbReference>
<keyword evidence="4" id="KW-0808">Transferase</keyword>
<feature type="compositionally biased region" description="Low complexity" evidence="7">
    <location>
        <begin position="118"/>
        <end position="128"/>
    </location>
</feature>
<dbReference type="SMART" id="SM00387">
    <property type="entry name" value="HATPase_c"/>
    <property type="match status" value="1"/>
</dbReference>
<dbReference type="GO" id="GO:0005886">
    <property type="term" value="C:plasma membrane"/>
    <property type="evidence" value="ECO:0007669"/>
    <property type="project" value="TreeGrafter"/>
</dbReference>
<dbReference type="OrthoDB" id="9813151at2"/>
<dbReference type="Pfam" id="PF00989">
    <property type="entry name" value="PAS"/>
    <property type="match status" value="1"/>
</dbReference>
<feature type="domain" description="Histidine kinase" evidence="8">
    <location>
        <begin position="734"/>
        <end position="957"/>
    </location>
</feature>
<dbReference type="GO" id="GO:0000155">
    <property type="term" value="F:phosphorelay sensor kinase activity"/>
    <property type="evidence" value="ECO:0007669"/>
    <property type="project" value="InterPro"/>
</dbReference>
<comment type="catalytic activity">
    <reaction evidence="1">
        <text>ATP + protein L-histidine = ADP + protein N-phospho-L-histidine.</text>
        <dbReference type="EC" id="2.7.13.3"/>
    </reaction>
</comment>
<evidence type="ECO:0000313" key="11">
    <source>
        <dbReference type="Proteomes" id="UP000323886"/>
    </source>
</evidence>
<organism evidence="10 11">
    <name type="scientific">Blastochloris sulfoviridis</name>
    <dbReference type="NCBI Taxonomy" id="50712"/>
    <lineage>
        <taxon>Bacteria</taxon>
        <taxon>Pseudomonadati</taxon>
        <taxon>Pseudomonadota</taxon>
        <taxon>Alphaproteobacteria</taxon>
        <taxon>Hyphomicrobiales</taxon>
        <taxon>Blastochloridaceae</taxon>
        <taxon>Blastochloris</taxon>
    </lineage>
</organism>
<feature type="region of interest" description="Disordered" evidence="7">
    <location>
        <begin position="244"/>
        <end position="274"/>
    </location>
</feature>
<dbReference type="Gene3D" id="3.30.450.20">
    <property type="entry name" value="PAS domain"/>
    <property type="match status" value="1"/>
</dbReference>
<evidence type="ECO:0000256" key="6">
    <source>
        <dbReference type="ARBA" id="ARBA00023012"/>
    </source>
</evidence>
<evidence type="ECO:0000256" key="3">
    <source>
        <dbReference type="ARBA" id="ARBA00022553"/>
    </source>
</evidence>
<dbReference type="PRINTS" id="PR00344">
    <property type="entry name" value="BCTRLSENSOR"/>
</dbReference>
<dbReference type="AlphaFoldDB" id="A0A5M6HTL7"/>
<dbReference type="SMART" id="SM00091">
    <property type="entry name" value="PAS"/>
    <property type="match status" value="2"/>
</dbReference>
<dbReference type="SUPFAM" id="SSF55785">
    <property type="entry name" value="PYP-like sensor domain (PAS domain)"/>
    <property type="match status" value="1"/>
</dbReference>
<evidence type="ECO:0000256" key="2">
    <source>
        <dbReference type="ARBA" id="ARBA00012438"/>
    </source>
</evidence>
<gene>
    <name evidence="10" type="ORF">F1193_12470</name>
</gene>
<feature type="compositionally biased region" description="Basic and acidic residues" evidence="7">
    <location>
        <begin position="415"/>
        <end position="440"/>
    </location>
</feature>
<evidence type="ECO:0000259" key="8">
    <source>
        <dbReference type="PROSITE" id="PS50109"/>
    </source>
</evidence>
<dbReference type="EC" id="2.7.13.3" evidence="2"/>
<dbReference type="GO" id="GO:0009927">
    <property type="term" value="F:histidine phosphotransfer kinase activity"/>
    <property type="evidence" value="ECO:0007669"/>
    <property type="project" value="TreeGrafter"/>
</dbReference>
<evidence type="ECO:0000256" key="7">
    <source>
        <dbReference type="SAM" id="MobiDB-lite"/>
    </source>
</evidence>
<dbReference type="CDD" id="cd00130">
    <property type="entry name" value="PAS"/>
    <property type="match status" value="1"/>
</dbReference>
<dbReference type="Gene3D" id="3.30.565.10">
    <property type="entry name" value="Histidine kinase-like ATPase, C-terminal domain"/>
    <property type="match status" value="1"/>
</dbReference>
<dbReference type="Pfam" id="PF13188">
    <property type="entry name" value="PAS_8"/>
    <property type="match status" value="1"/>
</dbReference>
<dbReference type="InterPro" id="IPR003594">
    <property type="entry name" value="HATPase_dom"/>
</dbReference>
<accession>A0A5M6HTL7</accession>
<dbReference type="InterPro" id="IPR004358">
    <property type="entry name" value="Sig_transdc_His_kin-like_C"/>
</dbReference>
<dbReference type="SUPFAM" id="SSF47384">
    <property type="entry name" value="Homodimeric domain of signal transducing histidine kinase"/>
    <property type="match status" value="1"/>
</dbReference>
<dbReference type="EMBL" id="VWPL01000023">
    <property type="protein sequence ID" value="KAA5599253.1"/>
    <property type="molecule type" value="Genomic_DNA"/>
</dbReference>
<dbReference type="InterPro" id="IPR036890">
    <property type="entry name" value="HATPase_C_sf"/>
</dbReference>
<feature type="domain" description="PAS" evidence="9">
    <location>
        <begin position="590"/>
        <end position="660"/>
    </location>
</feature>
<protein>
    <recommendedName>
        <fullName evidence="2">histidine kinase</fullName>
        <ecNumber evidence="2">2.7.13.3</ecNumber>
    </recommendedName>
</protein>
<dbReference type="InterPro" id="IPR035965">
    <property type="entry name" value="PAS-like_dom_sf"/>
</dbReference>
<dbReference type="InterPro" id="IPR013767">
    <property type="entry name" value="PAS_fold"/>
</dbReference>
<dbReference type="PANTHER" id="PTHR43047:SF72">
    <property type="entry name" value="OSMOSENSING HISTIDINE PROTEIN KINASE SLN1"/>
    <property type="match status" value="1"/>
</dbReference>
<dbReference type="PANTHER" id="PTHR43047">
    <property type="entry name" value="TWO-COMPONENT HISTIDINE PROTEIN KINASE"/>
    <property type="match status" value="1"/>
</dbReference>
<comment type="caution">
    <text evidence="10">The sequence shown here is derived from an EMBL/GenBank/DDBJ whole genome shotgun (WGS) entry which is preliminary data.</text>
</comment>
<keyword evidence="6" id="KW-0902">Two-component regulatory system</keyword>
<feature type="region of interest" description="Disordered" evidence="7">
    <location>
        <begin position="94"/>
        <end position="131"/>
    </location>
</feature>
<evidence type="ECO:0000313" key="10">
    <source>
        <dbReference type="EMBL" id="KAA5599253.1"/>
    </source>
</evidence>
<evidence type="ECO:0000256" key="4">
    <source>
        <dbReference type="ARBA" id="ARBA00022679"/>
    </source>
</evidence>
<proteinExistence type="predicted"/>
<feature type="compositionally biased region" description="Pro residues" evidence="7">
    <location>
        <begin position="442"/>
        <end position="453"/>
    </location>
</feature>
<dbReference type="GO" id="GO:0006355">
    <property type="term" value="P:regulation of DNA-templated transcription"/>
    <property type="evidence" value="ECO:0007669"/>
    <property type="project" value="InterPro"/>
</dbReference>
<reference evidence="10 11" key="1">
    <citation type="submission" date="2019-09" db="EMBL/GenBank/DDBJ databases">
        <title>Draft Whole-Genome sequence of Blastochloris sulfoviridis DSM 729.</title>
        <authorList>
            <person name="Meyer T.E."/>
            <person name="Kyndt J.A."/>
        </authorList>
    </citation>
    <scope>NUCLEOTIDE SEQUENCE [LARGE SCALE GENOMIC DNA]</scope>
    <source>
        <strain evidence="10 11">DSM 729</strain>
    </source>
</reference>